<gene>
    <name evidence="9" type="ORF">IFR04_004128</name>
</gene>
<keyword evidence="10" id="KW-1185">Reference proteome</keyword>
<keyword evidence="5" id="KW-0804">Transcription</keyword>
<keyword evidence="2" id="KW-0862">Zinc</keyword>
<evidence type="ECO:0000313" key="10">
    <source>
        <dbReference type="Proteomes" id="UP000664132"/>
    </source>
</evidence>
<comment type="caution">
    <text evidence="9">The sequence shown here is derived from an EMBL/GenBank/DDBJ whole genome shotgun (WGS) entry which is preliminary data.</text>
</comment>
<keyword evidence="1" id="KW-0479">Metal-binding</keyword>
<dbReference type="Pfam" id="PF00172">
    <property type="entry name" value="Zn_clus"/>
    <property type="match status" value="1"/>
</dbReference>
<evidence type="ECO:0000256" key="3">
    <source>
        <dbReference type="ARBA" id="ARBA00023015"/>
    </source>
</evidence>
<feature type="region of interest" description="Disordered" evidence="7">
    <location>
        <begin position="330"/>
        <end position="349"/>
    </location>
</feature>
<dbReference type="PROSITE" id="PS50048">
    <property type="entry name" value="ZN2_CY6_FUNGAL_2"/>
    <property type="match status" value="1"/>
</dbReference>
<keyword evidence="4" id="KW-0238">DNA-binding</keyword>
<evidence type="ECO:0000259" key="8">
    <source>
        <dbReference type="PROSITE" id="PS50048"/>
    </source>
</evidence>
<dbReference type="CDD" id="cd00067">
    <property type="entry name" value="GAL4"/>
    <property type="match status" value="1"/>
</dbReference>
<feature type="domain" description="Zn(2)-C6 fungal-type" evidence="8">
    <location>
        <begin position="21"/>
        <end position="49"/>
    </location>
</feature>
<evidence type="ECO:0000256" key="2">
    <source>
        <dbReference type="ARBA" id="ARBA00022833"/>
    </source>
</evidence>
<dbReference type="Gene3D" id="4.10.240.10">
    <property type="entry name" value="Zn(2)-C6 fungal-type DNA-binding domain"/>
    <property type="match status" value="1"/>
</dbReference>
<dbReference type="AlphaFoldDB" id="A0A8H8BSN1"/>
<evidence type="ECO:0000313" key="9">
    <source>
        <dbReference type="EMBL" id="KAG4422780.1"/>
    </source>
</evidence>
<reference evidence="9" key="1">
    <citation type="submission" date="2021-02" db="EMBL/GenBank/DDBJ databases">
        <title>Genome sequence Cadophora malorum strain M34.</title>
        <authorList>
            <person name="Stefanovic E."/>
            <person name="Vu D."/>
            <person name="Scully C."/>
            <person name="Dijksterhuis J."/>
            <person name="Roader J."/>
            <person name="Houbraken J."/>
        </authorList>
    </citation>
    <scope>NUCLEOTIDE SEQUENCE</scope>
    <source>
        <strain evidence="9">M34</strain>
    </source>
</reference>
<protein>
    <recommendedName>
        <fullName evidence="8">Zn(2)-C6 fungal-type domain-containing protein</fullName>
    </recommendedName>
</protein>
<dbReference type="SMART" id="SM00066">
    <property type="entry name" value="GAL4"/>
    <property type="match status" value="1"/>
</dbReference>
<dbReference type="EMBL" id="JAFJYH010000044">
    <property type="protein sequence ID" value="KAG4422780.1"/>
    <property type="molecule type" value="Genomic_DNA"/>
</dbReference>
<evidence type="ECO:0000256" key="4">
    <source>
        <dbReference type="ARBA" id="ARBA00023125"/>
    </source>
</evidence>
<dbReference type="PROSITE" id="PS00463">
    <property type="entry name" value="ZN2_CY6_FUNGAL_1"/>
    <property type="match status" value="1"/>
</dbReference>
<dbReference type="GO" id="GO:0000981">
    <property type="term" value="F:DNA-binding transcription factor activity, RNA polymerase II-specific"/>
    <property type="evidence" value="ECO:0007669"/>
    <property type="project" value="InterPro"/>
</dbReference>
<proteinExistence type="predicted"/>
<dbReference type="SUPFAM" id="SSF57701">
    <property type="entry name" value="Zn2/Cys6 DNA-binding domain"/>
    <property type="match status" value="1"/>
</dbReference>
<dbReference type="GO" id="GO:0003677">
    <property type="term" value="F:DNA binding"/>
    <property type="evidence" value="ECO:0007669"/>
    <property type="project" value="UniProtKB-KW"/>
</dbReference>
<dbReference type="InterPro" id="IPR001138">
    <property type="entry name" value="Zn2Cys6_DnaBD"/>
</dbReference>
<dbReference type="InterPro" id="IPR052360">
    <property type="entry name" value="Transcr_Regulatory_Proteins"/>
</dbReference>
<dbReference type="PANTHER" id="PTHR36206">
    <property type="entry name" value="ASPERCRYPTIN BIOSYNTHESIS CLUSTER-SPECIFIC TRANSCRIPTION REGULATOR ATNN-RELATED"/>
    <property type="match status" value="1"/>
</dbReference>
<evidence type="ECO:0000256" key="1">
    <source>
        <dbReference type="ARBA" id="ARBA00022723"/>
    </source>
</evidence>
<keyword evidence="6" id="KW-0539">Nucleus</keyword>
<evidence type="ECO:0000256" key="5">
    <source>
        <dbReference type="ARBA" id="ARBA00023163"/>
    </source>
</evidence>
<sequence>MPKKESDRPRVKTWKPKVRTGCRTCRARHLKCDEARPACLRCVRMGFTCDGYPKVKPAPVEPRGLVPRYLKDLVPKTVSASPSPERTLSTYRFENQQEYLSFQIFYDRSMFQFVGSETSDLWDRIVLQACENQGSIRNAVVAIGALSCTLDTKRPEEDQQLFGIVANGYKDADRHQFALQRYGCAIGQMRKDIEKGQYDLRTTLICCILVVCFELFEGNHASALIHATSGLGLINERNSNFKEKSMTGQLESFEEGLGDIFMRLDRTAKPFALESLFDVQYTTKDKLEDTPNRAFKTRIEARRAWNWTVKSISQSMGLVQRKTFELGEELRTRATSHTPSTDSEDLQEDDDAQQVDLVFSRVRGDHQYPQYELDLLLQWYTCFQPLFNESRLSNDAHFRAEAAFLQGKHHINLIALTCAQWDDELQYDNFTPIFQEIIDLSHEILIEQKSPDSHRPVFTFDTGVVGFLWVVATKCRDSATRWRAIQLLRESPSREGRWHSAFVAKGAEAVIRLEEQGVENMIIPEWARIKTEGVTFELVSRKGILTYSRLPRLGEFAPGRRVREKMEILW</sequence>
<evidence type="ECO:0000256" key="7">
    <source>
        <dbReference type="SAM" id="MobiDB-lite"/>
    </source>
</evidence>
<dbReference type="OrthoDB" id="2593732at2759"/>
<dbReference type="GO" id="GO:0008270">
    <property type="term" value="F:zinc ion binding"/>
    <property type="evidence" value="ECO:0007669"/>
    <property type="project" value="InterPro"/>
</dbReference>
<dbReference type="PANTHER" id="PTHR36206:SF4">
    <property type="entry name" value="HYPOTHETICAL CONSERVED PROTEIN (EUROFUNG)-RELATED"/>
    <property type="match status" value="1"/>
</dbReference>
<dbReference type="InterPro" id="IPR036864">
    <property type="entry name" value="Zn2-C6_fun-type_DNA-bd_sf"/>
</dbReference>
<keyword evidence="3" id="KW-0805">Transcription regulation</keyword>
<name>A0A8H8BSN1_9HELO</name>
<dbReference type="Proteomes" id="UP000664132">
    <property type="component" value="Unassembled WGS sequence"/>
</dbReference>
<evidence type="ECO:0000256" key="6">
    <source>
        <dbReference type="ARBA" id="ARBA00023242"/>
    </source>
</evidence>
<organism evidence="9 10">
    <name type="scientific">Cadophora malorum</name>
    <dbReference type="NCBI Taxonomy" id="108018"/>
    <lineage>
        <taxon>Eukaryota</taxon>
        <taxon>Fungi</taxon>
        <taxon>Dikarya</taxon>
        <taxon>Ascomycota</taxon>
        <taxon>Pezizomycotina</taxon>
        <taxon>Leotiomycetes</taxon>
        <taxon>Helotiales</taxon>
        <taxon>Ploettnerulaceae</taxon>
        <taxon>Cadophora</taxon>
    </lineage>
</organism>
<accession>A0A8H8BSN1</accession>